<protein>
    <submittedName>
        <fullName evidence="1">Uncharacterized protein</fullName>
    </submittedName>
</protein>
<accession>A0A6J5N2R3</accession>
<organism evidence="1">
    <name type="scientific">uncultured Caudovirales phage</name>
    <dbReference type="NCBI Taxonomy" id="2100421"/>
    <lineage>
        <taxon>Viruses</taxon>
        <taxon>Duplodnaviria</taxon>
        <taxon>Heunggongvirae</taxon>
        <taxon>Uroviricota</taxon>
        <taxon>Caudoviricetes</taxon>
        <taxon>Peduoviridae</taxon>
        <taxon>Maltschvirus</taxon>
        <taxon>Maltschvirus maltsch</taxon>
    </lineage>
</organism>
<proteinExistence type="predicted"/>
<dbReference type="EMBL" id="LR796569">
    <property type="protein sequence ID" value="CAB4151580.1"/>
    <property type="molecule type" value="Genomic_DNA"/>
</dbReference>
<gene>
    <name evidence="1" type="ORF">UFOVP601_23</name>
</gene>
<sequence>MLYRSRSFRRERAEREHLRATIQQAISSIVTTEAKVVTVGKNIAVITPTGPSVVIPVLPAFDAKAVSIMVSSILKKAGIETQRVRSASIRKQALIVLQQLSEENARRLRKQRRDAEVLLFM</sequence>
<reference evidence="1" key="1">
    <citation type="submission" date="2020-04" db="EMBL/GenBank/DDBJ databases">
        <authorList>
            <person name="Chiriac C."/>
            <person name="Salcher M."/>
            <person name="Ghai R."/>
            <person name="Kavagutti S V."/>
        </authorList>
    </citation>
    <scope>NUCLEOTIDE SEQUENCE</scope>
</reference>
<name>A0A6J5N2R3_9CAUD</name>
<evidence type="ECO:0000313" key="1">
    <source>
        <dbReference type="EMBL" id="CAB4151580.1"/>
    </source>
</evidence>